<name>A0ABR7RGQ1_9PROT</name>
<dbReference type="Proteomes" id="UP000626026">
    <property type="component" value="Unassembled WGS sequence"/>
</dbReference>
<gene>
    <name evidence="1" type="ORF">IBL26_02675</name>
</gene>
<protein>
    <submittedName>
        <fullName evidence="1">Squalene/phytoene synthase family protein</fullName>
    </submittedName>
</protein>
<accession>A0ABR7RGQ1</accession>
<dbReference type="EMBL" id="JACTVA010000003">
    <property type="protein sequence ID" value="MBC9205725.1"/>
    <property type="molecule type" value="Genomic_DNA"/>
</dbReference>
<evidence type="ECO:0000313" key="1">
    <source>
        <dbReference type="EMBL" id="MBC9205725.1"/>
    </source>
</evidence>
<sequence>MPDVPLSEVAALARRNDPDRFFCALFAPPERRETLFVLIAFNAELARARQVASNPMTALIRLQWWRDALGEVQAGNPVRRHEVSTPLAEAIRQGHLDAAELHAMVDAREAEVEEDVPSRGALLAYLRGSAGGFAVAAGRLLGAPAESLGALQTLGAAYGMAGVLRSLPSQAMHGRCLLPADLLAERNLTPADVARDPRQPGVAEVGRQLAEEGLALARDGKAKLGRLPKGAIAAALPGWLAARDLKRMLAKGWDPAQPPHPRGLGDRLAVMWAGWRG</sequence>
<dbReference type="InterPro" id="IPR002060">
    <property type="entry name" value="Squ/phyt_synthse"/>
</dbReference>
<dbReference type="RefSeq" id="WP_187782903.1">
    <property type="nucleotide sequence ID" value="NZ_JACTVA010000003.1"/>
</dbReference>
<reference evidence="1 2" key="1">
    <citation type="journal article" date="2013" name="Int. J. Syst. Evol. Microbiol.">
        <title>Roseomonas aerophila sp. nov., isolated from air.</title>
        <authorList>
            <person name="Kim S.J."/>
            <person name="Weon H.Y."/>
            <person name="Ahn J.H."/>
            <person name="Hong S.B."/>
            <person name="Seok S.J."/>
            <person name="Whang K.S."/>
            <person name="Kwon S.W."/>
        </authorList>
    </citation>
    <scope>NUCLEOTIDE SEQUENCE [LARGE SCALE GENOMIC DNA]</scope>
    <source>
        <strain evidence="1 2">NBRC 108923</strain>
    </source>
</reference>
<organism evidence="1 2">
    <name type="scientific">Teichococcus aerophilus</name>
    <dbReference type="NCBI Taxonomy" id="1224513"/>
    <lineage>
        <taxon>Bacteria</taxon>
        <taxon>Pseudomonadati</taxon>
        <taxon>Pseudomonadota</taxon>
        <taxon>Alphaproteobacteria</taxon>
        <taxon>Acetobacterales</taxon>
        <taxon>Roseomonadaceae</taxon>
        <taxon>Roseomonas</taxon>
    </lineage>
</organism>
<dbReference type="Pfam" id="PF00494">
    <property type="entry name" value="SQS_PSY"/>
    <property type="match status" value="1"/>
</dbReference>
<evidence type="ECO:0000313" key="2">
    <source>
        <dbReference type="Proteomes" id="UP000626026"/>
    </source>
</evidence>
<proteinExistence type="predicted"/>
<keyword evidence="2" id="KW-1185">Reference proteome</keyword>
<dbReference type="SUPFAM" id="SSF48576">
    <property type="entry name" value="Terpenoid synthases"/>
    <property type="match status" value="1"/>
</dbReference>
<dbReference type="InterPro" id="IPR008949">
    <property type="entry name" value="Isoprenoid_synthase_dom_sf"/>
</dbReference>
<dbReference type="Gene3D" id="1.10.600.10">
    <property type="entry name" value="Farnesyl Diphosphate Synthase"/>
    <property type="match status" value="1"/>
</dbReference>
<comment type="caution">
    <text evidence="1">The sequence shown here is derived from an EMBL/GenBank/DDBJ whole genome shotgun (WGS) entry which is preliminary data.</text>
</comment>